<dbReference type="PANTHER" id="PTHR13763:SF0">
    <property type="entry name" value="BREAST CANCER TYPE 1 SUSCEPTIBILITY PROTEIN"/>
    <property type="match status" value="1"/>
</dbReference>
<dbReference type="PROSITE" id="PS50172">
    <property type="entry name" value="BRCT"/>
    <property type="match status" value="2"/>
</dbReference>
<evidence type="ECO:0000256" key="4">
    <source>
        <dbReference type="ARBA" id="ARBA00023204"/>
    </source>
</evidence>
<sequence>MELSGDSVAKLGRELVCPICLSLLSAPTRLKACLRKWLAEHKECPECREPASRRDIFRDERFDELQYDAAATVATARPLPCRSALGDARGEHAKKTAAGARVAAGWEPAATHVVCGVTPARAAKRTFKFMMGVLNARWVVAPSWLAACEAAGAPVPEEPHEVRSNTAGGDSGPVLGRTQAGRLLHGYEVFLAGAFSKRGQAEDLLRAAGVQLLTRMPLPSSQSAYAQEEGLKANLARRVALVLWDPDAGPAPPAAPAGVPRVRLKWLYDCAGSFQRFFLEGYV</sequence>
<feature type="region of interest" description="Disordered" evidence="6">
    <location>
        <begin position="155"/>
        <end position="175"/>
    </location>
</feature>
<dbReference type="GO" id="GO:0045944">
    <property type="term" value="P:positive regulation of transcription by RNA polymerase II"/>
    <property type="evidence" value="ECO:0007669"/>
    <property type="project" value="TreeGrafter"/>
</dbReference>
<dbReference type="GO" id="GO:0004842">
    <property type="term" value="F:ubiquitin-protein transferase activity"/>
    <property type="evidence" value="ECO:0007669"/>
    <property type="project" value="TreeGrafter"/>
</dbReference>
<evidence type="ECO:0000256" key="5">
    <source>
        <dbReference type="ARBA" id="ARBA00023242"/>
    </source>
</evidence>
<gene>
    <name evidence="8" type="ORF">WJX81_004294</name>
</gene>
<evidence type="ECO:0000256" key="1">
    <source>
        <dbReference type="ARBA" id="ARBA00004123"/>
    </source>
</evidence>
<dbReference type="SUPFAM" id="SSF57850">
    <property type="entry name" value="RING/U-box"/>
    <property type="match status" value="1"/>
</dbReference>
<dbReference type="GO" id="GO:0005634">
    <property type="term" value="C:nucleus"/>
    <property type="evidence" value="ECO:0007669"/>
    <property type="project" value="UniProtKB-SubCell"/>
</dbReference>
<dbReference type="Gene3D" id="3.30.40.10">
    <property type="entry name" value="Zinc/RING finger domain, C3HC4 (zinc finger)"/>
    <property type="match status" value="1"/>
</dbReference>
<feature type="domain" description="BRCT" evidence="7">
    <location>
        <begin position="99"/>
        <end position="162"/>
    </location>
</feature>
<dbReference type="AlphaFoldDB" id="A0AAW1QGS3"/>
<accession>A0AAW1QGS3</accession>
<dbReference type="GO" id="GO:0000724">
    <property type="term" value="P:double-strand break repair via homologous recombination"/>
    <property type="evidence" value="ECO:0007669"/>
    <property type="project" value="TreeGrafter"/>
</dbReference>
<organism evidence="8 9">
    <name type="scientific">Elliptochloris bilobata</name>
    <dbReference type="NCBI Taxonomy" id="381761"/>
    <lineage>
        <taxon>Eukaryota</taxon>
        <taxon>Viridiplantae</taxon>
        <taxon>Chlorophyta</taxon>
        <taxon>core chlorophytes</taxon>
        <taxon>Trebouxiophyceae</taxon>
        <taxon>Trebouxiophyceae incertae sedis</taxon>
        <taxon>Elliptochloris clade</taxon>
        <taxon>Elliptochloris</taxon>
    </lineage>
</organism>
<dbReference type="PANTHER" id="PTHR13763">
    <property type="entry name" value="BREAST CANCER TYPE 1 SUSCEPTIBILITY PROTEIN BRCA1"/>
    <property type="match status" value="1"/>
</dbReference>
<dbReference type="InterPro" id="IPR001357">
    <property type="entry name" value="BRCT_dom"/>
</dbReference>
<dbReference type="EMBL" id="JALJOU010000115">
    <property type="protein sequence ID" value="KAK9820643.1"/>
    <property type="molecule type" value="Genomic_DNA"/>
</dbReference>
<keyword evidence="3" id="KW-0227">DNA damage</keyword>
<evidence type="ECO:0000256" key="2">
    <source>
        <dbReference type="ARBA" id="ARBA00022737"/>
    </source>
</evidence>
<keyword evidence="5" id="KW-0539">Nucleus</keyword>
<reference evidence="8 9" key="1">
    <citation type="journal article" date="2024" name="Nat. Commun.">
        <title>Phylogenomics reveals the evolutionary origins of lichenization in chlorophyte algae.</title>
        <authorList>
            <person name="Puginier C."/>
            <person name="Libourel C."/>
            <person name="Otte J."/>
            <person name="Skaloud P."/>
            <person name="Haon M."/>
            <person name="Grisel S."/>
            <person name="Petersen M."/>
            <person name="Berrin J.G."/>
            <person name="Delaux P.M."/>
            <person name="Dal Grande F."/>
            <person name="Keller J."/>
        </authorList>
    </citation>
    <scope>NUCLEOTIDE SEQUENCE [LARGE SCALE GENOMIC DNA]</scope>
    <source>
        <strain evidence="8 9">SAG 245.80</strain>
    </source>
</reference>
<keyword evidence="4" id="KW-0234">DNA repair</keyword>
<evidence type="ECO:0000313" key="8">
    <source>
        <dbReference type="EMBL" id="KAK9820643.1"/>
    </source>
</evidence>
<dbReference type="SUPFAM" id="SSF52113">
    <property type="entry name" value="BRCT domain"/>
    <property type="match status" value="1"/>
</dbReference>
<evidence type="ECO:0000313" key="9">
    <source>
        <dbReference type="Proteomes" id="UP001445335"/>
    </source>
</evidence>
<dbReference type="Proteomes" id="UP001445335">
    <property type="component" value="Unassembled WGS sequence"/>
</dbReference>
<feature type="domain" description="BRCT" evidence="7">
    <location>
        <begin position="179"/>
        <end position="283"/>
    </location>
</feature>
<dbReference type="Gene3D" id="3.40.50.10190">
    <property type="entry name" value="BRCT domain"/>
    <property type="match status" value="1"/>
</dbReference>
<evidence type="ECO:0000259" key="7">
    <source>
        <dbReference type="PROSITE" id="PS50172"/>
    </source>
</evidence>
<dbReference type="InterPro" id="IPR031099">
    <property type="entry name" value="BRCA1-associated"/>
</dbReference>
<keyword evidence="2" id="KW-0677">Repeat</keyword>
<dbReference type="InterPro" id="IPR036420">
    <property type="entry name" value="BRCT_dom_sf"/>
</dbReference>
<protein>
    <recommendedName>
        <fullName evidence="7">BRCT domain-containing protein</fullName>
    </recommendedName>
</protein>
<keyword evidence="9" id="KW-1185">Reference proteome</keyword>
<evidence type="ECO:0000256" key="6">
    <source>
        <dbReference type="SAM" id="MobiDB-lite"/>
    </source>
</evidence>
<dbReference type="InterPro" id="IPR013083">
    <property type="entry name" value="Znf_RING/FYVE/PHD"/>
</dbReference>
<proteinExistence type="predicted"/>
<comment type="caution">
    <text evidence="8">The sequence shown here is derived from an EMBL/GenBank/DDBJ whole genome shotgun (WGS) entry which is preliminary data.</text>
</comment>
<comment type="subcellular location">
    <subcellularLocation>
        <location evidence="1">Nucleus</location>
    </subcellularLocation>
</comment>
<name>A0AAW1QGS3_9CHLO</name>
<evidence type="ECO:0000256" key="3">
    <source>
        <dbReference type="ARBA" id="ARBA00022763"/>
    </source>
</evidence>